<dbReference type="InterPro" id="IPR018511">
    <property type="entry name" value="Hemolysin-typ_Ca-bd_CS"/>
</dbReference>
<dbReference type="Pfam" id="PF00353">
    <property type="entry name" value="HemolysinCabind"/>
    <property type="match status" value="2"/>
</dbReference>
<dbReference type="PROSITE" id="PS00330">
    <property type="entry name" value="HEMOLYSIN_CALCIUM"/>
    <property type="match status" value="2"/>
</dbReference>
<dbReference type="PANTHER" id="PTHR38340:SF1">
    <property type="entry name" value="S-LAYER PROTEIN"/>
    <property type="match status" value="1"/>
</dbReference>
<dbReference type="GO" id="GO:0005509">
    <property type="term" value="F:calcium ion binding"/>
    <property type="evidence" value="ECO:0007669"/>
    <property type="project" value="InterPro"/>
</dbReference>
<dbReference type="InterPro" id="IPR001343">
    <property type="entry name" value="Hemolysn_Ca-bd"/>
</dbReference>
<dbReference type="PRINTS" id="PR00313">
    <property type="entry name" value="CABNDNGRPT"/>
</dbReference>
<dbReference type="Gene3D" id="3.40.390.10">
    <property type="entry name" value="Collagenase (Catalytic Domain)"/>
    <property type="match status" value="1"/>
</dbReference>
<evidence type="ECO:0000256" key="4">
    <source>
        <dbReference type="ARBA" id="ARBA00022525"/>
    </source>
</evidence>
<dbReference type="GO" id="GO:0005615">
    <property type="term" value="C:extracellular space"/>
    <property type="evidence" value="ECO:0007669"/>
    <property type="project" value="InterPro"/>
</dbReference>
<organism evidence="7 8">
    <name type="scientific">Pseudosulfitobacter pseudonitzschiae</name>
    <dbReference type="NCBI Taxonomy" id="1402135"/>
    <lineage>
        <taxon>Bacteria</taxon>
        <taxon>Pseudomonadati</taxon>
        <taxon>Pseudomonadota</taxon>
        <taxon>Alphaproteobacteria</taxon>
        <taxon>Rhodobacterales</taxon>
        <taxon>Roseobacteraceae</taxon>
        <taxon>Pseudosulfitobacter</taxon>
    </lineage>
</organism>
<sequence length="522" mass="56740">MALYTGTHPTTYIGYDTDPNDADQDIDALIQGYAWDVTATRTLAFSFLKYEEEKHYTDSAYNETEFTETWKAQARLALLEFTKVIDIDFEEQAQPTDVTDATNNGSDGVLRFATADGMGTAFGYYPNSGESGGDMMFNYSNYDDDANIGTYTYATMMHEIGHTMGLAHGHETSRGGAMTADKDSMEYSIMTYNSHTGDPAPFYTNADGHYAQTLMIYDIAALQRLYGADFTKEAGDTVYTFDTTTGEMFINGVGQGAARDDSNNLSNVTFRTVWDGDGKDTYDLSNFTNDLLIDLTPGGYSDFDVNGNDLRAMLNQGWDESGNYVGASAFEYARGHLFNALQYEGDARSLIERAIGGTGDDTMIGNVANNRLYGGEGEDMLLGNNGRDDLRGEAGSDIIYGGNGYDFIRGGKDRDYIYGENGNDKIDGNKGRDIITGGKGEDTLTGGAGADKFKFAKNDGNDHITDFELAFDTLVIDIDKSASPITGSTVGGDFVIDYGYGETITLEGLAGITLNDIDIILT</sequence>
<dbReference type="AlphaFoldDB" id="A0A073J0K8"/>
<protein>
    <recommendedName>
        <fullName evidence="6">Peptidase metallopeptidase domain-containing protein</fullName>
    </recommendedName>
</protein>
<dbReference type="Pfam" id="PF08548">
    <property type="entry name" value="Peptidase_M10_C"/>
    <property type="match status" value="1"/>
</dbReference>
<dbReference type="CDD" id="cd04277">
    <property type="entry name" value="ZnMc_serralysin_like"/>
    <property type="match status" value="1"/>
</dbReference>
<comment type="cofactor">
    <cofactor evidence="1">
        <name>Ca(2+)</name>
        <dbReference type="ChEBI" id="CHEBI:29108"/>
    </cofactor>
</comment>
<dbReference type="Pfam" id="PF13688">
    <property type="entry name" value="Reprolysin_5"/>
    <property type="match status" value="1"/>
</dbReference>
<comment type="similarity">
    <text evidence="3">Belongs to the peptidase M10B family.</text>
</comment>
<dbReference type="GO" id="GO:0008237">
    <property type="term" value="F:metallopeptidase activity"/>
    <property type="evidence" value="ECO:0007669"/>
    <property type="project" value="InterPro"/>
</dbReference>
<comment type="subcellular location">
    <subcellularLocation>
        <location evidence="2">Secreted</location>
    </subcellularLocation>
</comment>
<dbReference type="SUPFAM" id="SSF51120">
    <property type="entry name" value="beta-Roll"/>
    <property type="match status" value="2"/>
</dbReference>
<evidence type="ECO:0000313" key="7">
    <source>
        <dbReference type="EMBL" id="KEJ95395.1"/>
    </source>
</evidence>
<keyword evidence="4" id="KW-0964">Secreted</keyword>
<dbReference type="InterPro" id="IPR011049">
    <property type="entry name" value="Serralysin-like_metalloprot_C"/>
</dbReference>
<dbReference type="InterPro" id="IPR050557">
    <property type="entry name" value="RTX_toxin/Mannuronan_C5-epim"/>
</dbReference>
<dbReference type="RefSeq" id="WP_037926498.1">
    <property type="nucleotide sequence ID" value="NZ_CP054599.1"/>
</dbReference>
<evidence type="ECO:0000256" key="2">
    <source>
        <dbReference type="ARBA" id="ARBA00004613"/>
    </source>
</evidence>
<keyword evidence="8" id="KW-1185">Reference proteome</keyword>
<evidence type="ECO:0000313" key="8">
    <source>
        <dbReference type="Proteomes" id="UP000027746"/>
    </source>
</evidence>
<proteinExistence type="inferred from homology"/>
<accession>A0A073J0K8</accession>
<keyword evidence="5" id="KW-0677">Repeat</keyword>
<dbReference type="GeneID" id="68871327"/>
<dbReference type="GO" id="GO:0006508">
    <property type="term" value="P:proteolysis"/>
    <property type="evidence" value="ECO:0007669"/>
    <property type="project" value="InterPro"/>
</dbReference>
<dbReference type="SUPFAM" id="SSF55486">
    <property type="entry name" value="Metalloproteases ('zincins'), catalytic domain"/>
    <property type="match status" value="1"/>
</dbReference>
<evidence type="ECO:0000256" key="1">
    <source>
        <dbReference type="ARBA" id="ARBA00001913"/>
    </source>
</evidence>
<dbReference type="Proteomes" id="UP000027746">
    <property type="component" value="Unassembled WGS sequence"/>
</dbReference>
<dbReference type="InterPro" id="IPR006026">
    <property type="entry name" value="Peptidase_Metallo"/>
</dbReference>
<dbReference type="InterPro" id="IPR024079">
    <property type="entry name" value="MetalloPept_cat_dom_sf"/>
</dbReference>
<comment type="caution">
    <text evidence="7">The sequence shown here is derived from an EMBL/GenBank/DDBJ whole genome shotgun (WGS) entry which is preliminary data.</text>
</comment>
<name>A0A073J0K8_9RHOB</name>
<evidence type="ECO:0000256" key="3">
    <source>
        <dbReference type="ARBA" id="ARBA00009490"/>
    </source>
</evidence>
<dbReference type="OrthoDB" id="733404at2"/>
<reference evidence="7 8" key="1">
    <citation type="submission" date="2014-01" db="EMBL/GenBank/DDBJ databases">
        <title>Sulfitobacter sp. H3 (MCCC 1A00686) Genome Sequencing.</title>
        <authorList>
            <person name="Lai Q."/>
            <person name="Hong Z."/>
        </authorList>
    </citation>
    <scope>NUCLEOTIDE SEQUENCE [LARGE SCALE GENOMIC DNA]</scope>
    <source>
        <strain evidence="7 8">H3</strain>
    </source>
</reference>
<dbReference type="SMART" id="SM00235">
    <property type="entry name" value="ZnMc"/>
    <property type="match status" value="1"/>
</dbReference>
<dbReference type="GO" id="GO:0008270">
    <property type="term" value="F:zinc ion binding"/>
    <property type="evidence" value="ECO:0007669"/>
    <property type="project" value="InterPro"/>
</dbReference>
<dbReference type="InterPro" id="IPR034033">
    <property type="entry name" value="Serralysin-like"/>
</dbReference>
<dbReference type="EMBL" id="JAMD01000006">
    <property type="protein sequence ID" value="KEJ95395.1"/>
    <property type="molecule type" value="Genomic_DNA"/>
</dbReference>
<dbReference type="InterPro" id="IPR013858">
    <property type="entry name" value="Peptidase_M10B_C"/>
</dbReference>
<gene>
    <name evidence="7" type="ORF">SUH3_20625</name>
</gene>
<dbReference type="PANTHER" id="PTHR38340">
    <property type="entry name" value="S-LAYER PROTEIN"/>
    <property type="match status" value="1"/>
</dbReference>
<evidence type="ECO:0000259" key="6">
    <source>
        <dbReference type="SMART" id="SM00235"/>
    </source>
</evidence>
<evidence type="ECO:0000256" key="5">
    <source>
        <dbReference type="ARBA" id="ARBA00022737"/>
    </source>
</evidence>
<feature type="domain" description="Peptidase metallopeptidase" evidence="6">
    <location>
        <begin position="31"/>
        <end position="212"/>
    </location>
</feature>
<dbReference type="Gene3D" id="2.150.10.10">
    <property type="entry name" value="Serralysin-like metalloprotease, C-terminal"/>
    <property type="match status" value="2"/>
</dbReference>